<accession>A0A382RA10</accession>
<evidence type="ECO:0000313" key="2">
    <source>
        <dbReference type="EMBL" id="SVC94553.1"/>
    </source>
</evidence>
<feature type="compositionally biased region" description="Basic and acidic residues" evidence="1">
    <location>
        <begin position="1"/>
        <end position="19"/>
    </location>
</feature>
<feature type="region of interest" description="Disordered" evidence="1">
    <location>
        <begin position="1"/>
        <end position="27"/>
    </location>
</feature>
<dbReference type="Gene3D" id="3.40.50.450">
    <property type="match status" value="1"/>
</dbReference>
<dbReference type="PANTHER" id="PTHR43393">
    <property type="entry name" value="CYTOKININ RIBOSIDE 5'-MONOPHOSPHATE PHOSPHORIBOHYDROLASE"/>
    <property type="match status" value="1"/>
</dbReference>
<dbReference type="AlphaFoldDB" id="A0A382RA10"/>
<feature type="non-terminal residue" evidence="2">
    <location>
        <position position="222"/>
    </location>
</feature>
<evidence type="ECO:0000256" key="1">
    <source>
        <dbReference type="SAM" id="MobiDB-lite"/>
    </source>
</evidence>
<dbReference type="InterPro" id="IPR031100">
    <property type="entry name" value="LOG_fam"/>
</dbReference>
<reference evidence="2" key="1">
    <citation type="submission" date="2018-05" db="EMBL/GenBank/DDBJ databases">
        <authorList>
            <person name="Lanie J.A."/>
            <person name="Ng W.-L."/>
            <person name="Kazmierczak K.M."/>
            <person name="Andrzejewski T.M."/>
            <person name="Davidsen T.M."/>
            <person name="Wayne K.J."/>
            <person name="Tettelin H."/>
            <person name="Glass J.I."/>
            <person name="Rusch D."/>
            <person name="Podicherti R."/>
            <person name="Tsui H.-C.T."/>
            <person name="Winkler M.E."/>
        </authorList>
    </citation>
    <scope>NUCLEOTIDE SEQUENCE</scope>
</reference>
<dbReference type="SUPFAM" id="SSF102405">
    <property type="entry name" value="MCP/YpsA-like"/>
    <property type="match status" value="1"/>
</dbReference>
<name>A0A382RA10_9ZZZZ</name>
<dbReference type="Pfam" id="PF03641">
    <property type="entry name" value="Lysine_decarbox"/>
    <property type="match status" value="1"/>
</dbReference>
<dbReference type="GO" id="GO:0005829">
    <property type="term" value="C:cytosol"/>
    <property type="evidence" value="ECO:0007669"/>
    <property type="project" value="TreeGrafter"/>
</dbReference>
<dbReference type="EMBL" id="UINC01120207">
    <property type="protein sequence ID" value="SVC94553.1"/>
    <property type="molecule type" value="Genomic_DNA"/>
</dbReference>
<dbReference type="PANTHER" id="PTHR43393:SF3">
    <property type="entry name" value="LYSINE DECARBOXYLASE-LIKE PROTEIN"/>
    <property type="match status" value="1"/>
</dbReference>
<gene>
    <name evidence="2" type="ORF">METZ01_LOCUS347407</name>
</gene>
<protein>
    <recommendedName>
        <fullName evidence="3">3-isopropylmalate dehydrogenase</fullName>
    </recommendedName>
</protein>
<evidence type="ECO:0008006" key="3">
    <source>
        <dbReference type="Google" id="ProtNLM"/>
    </source>
</evidence>
<proteinExistence type="predicted"/>
<organism evidence="2">
    <name type="scientific">marine metagenome</name>
    <dbReference type="NCBI Taxonomy" id="408172"/>
    <lineage>
        <taxon>unclassified sequences</taxon>
        <taxon>metagenomes</taxon>
        <taxon>ecological metagenomes</taxon>
    </lineage>
</organism>
<dbReference type="InterPro" id="IPR052341">
    <property type="entry name" value="LOG_family_nucleotidases"/>
</dbReference>
<sequence>MLIPPEKDPFPTARHDAEASKSSQDIPQTRSHAYRLSFLDEDFMLREELRPVRLQLELLKPELIQQEQNIRSTVVIFGSARIPDRETGDMKAAEAEAALAENPEDEKLQKQAEIARNIAAKAVYYEQARELAQVVSQHSQEDSHLDLVVITGGGPGIMEAGNLGAHDVSAKSIGLNIVLPHEQAPNSYISPDLCFQFHYFAIRKMHFLMRAVALVAFPGGFG</sequence>